<keyword evidence="7" id="KW-1185">Reference proteome</keyword>
<name>A0A6A6GT42_VIRVR</name>
<dbReference type="CDD" id="cd18793">
    <property type="entry name" value="SF2_C_SNF"/>
    <property type="match status" value="1"/>
</dbReference>
<reference evidence="6" key="1">
    <citation type="journal article" date="2020" name="Stud. Mycol.">
        <title>101 Dothideomycetes genomes: a test case for predicting lifestyles and emergence of pathogens.</title>
        <authorList>
            <person name="Haridas S."/>
            <person name="Albert R."/>
            <person name="Binder M."/>
            <person name="Bloem J."/>
            <person name="Labutti K."/>
            <person name="Salamov A."/>
            <person name="Andreopoulos B."/>
            <person name="Baker S."/>
            <person name="Barry K."/>
            <person name="Bills G."/>
            <person name="Bluhm B."/>
            <person name="Cannon C."/>
            <person name="Castanera R."/>
            <person name="Culley D."/>
            <person name="Daum C."/>
            <person name="Ezra D."/>
            <person name="Gonzalez J."/>
            <person name="Henrissat B."/>
            <person name="Kuo A."/>
            <person name="Liang C."/>
            <person name="Lipzen A."/>
            <person name="Lutzoni F."/>
            <person name="Magnuson J."/>
            <person name="Mondo S."/>
            <person name="Nolan M."/>
            <person name="Ohm R."/>
            <person name="Pangilinan J."/>
            <person name="Park H.-J."/>
            <person name="Ramirez L."/>
            <person name="Alfaro M."/>
            <person name="Sun H."/>
            <person name="Tritt A."/>
            <person name="Yoshinaga Y."/>
            <person name="Zwiers L.-H."/>
            <person name="Turgeon B."/>
            <person name="Goodwin S."/>
            <person name="Spatafora J."/>
            <person name="Crous P."/>
            <person name="Grigoriev I."/>
        </authorList>
    </citation>
    <scope>NUCLEOTIDE SEQUENCE</scope>
    <source>
        <strain evidence="6">Tuck. ex Michener</strain>
    </source>
</reference>
<dbReference type="GO" id="GO:0005634">
    <property type="term" value="C:nucleus"/>
    <property type="evidence" value="ECO:0007669"/>
    <property type="project" value="TreeGrafter"/>
</dbReference>
<evidence type="ECO:0000313" key="7">
    <source>
        <dbReference type="Proteomes" id="UP000800092"/>
    </source>
</evidence>
<keyword evidence="1" id="KW-0547">Nucleotide-binding</keyword>
<dbReference type="CDD" id="cd18008">
    <property type="entry name" value="DEXDc_SHPRH-like"/>
    <property type="match status" value="1"/>
</dbReference>
<dbReference type="Gene3D" id="3.40.50.10810">
    <property type="entry name" value="Tandem AAA-ATPase domain"/>
    <property type="match status" value="1"/>
</dbReference>
<dbReference type="GO" id="GO:0016787">
    <property type="term" value="F:hydrolase activity"/>
    <property type="evidence" value="ECO:0007669"/>
    <property type="project" value="UniProtKB-KW"/>
</dbReference>
<feature type="domain" description="Helicase C-terminal" evidence="5">
    <location>
        <begin position="769"/>
        <end position="915"/>
    </location>
</feature>
<keyword evidence="3" id="KW-0067">ATP-binding</keyword>
<organism evidence="6 7">
    <name type="scientific">Viridothelium virens</name>
    <name type="common">Speckled blister lichen</name>
    <name type="synonym">Trypethelium virens</name>
    <dbReference type="NCBI Taxonomy" id="1048519"/>
    <lineage>
        <taxon>Eukaryota</taxon>
        <taxon>Fungi</taxon>
        <taxon>Dikarya</taxon>
        <taxon>Ascomycota</taxon>
        <taxon>Pezizomycotina</taxon>
        <taxon>Dothideomycetes</taxon>
        <taxon>Dothideomycetes incertae sedis</taxon>
        <taxon>Trypetheliales</taxon>
        <taxon>Trypetheliaceae</taxon>
        <taxon>Viridothelium</taxon>
    </lineage>
</organism>
<accession>A0A6A6GT42</accession>
<dbReference type="PROSITE" id="PS51192">
    <property type="entry name" value="HELICASE_ATP_BIND_1"/>
    <property type="match status" value="1"/>
</dbReference>
<evidence type="ECO:0000256" key="1">
    <source>
        <dbReference type="ARBA" id="ARBA00022741"/>
    </source>
</evidence>
<gene>
    <name evidence="6" type="ORF">EV356DRAFT_46167</name>
</gene>
<dbReference type="Proteomes" id="UP000800092">
    <property type="component" value="Unassembled WGS sequence"/>
</dbReference>
<dbReference type="AlphaFoldDB" id="A0A6A6GT42"/>
<dbReference type="InterPro" id="IPR014001">
    <property type="entry name" value="Helicase_ATP-bd"/>
</dbReference>
<dbReference type="InterPro" id="IPR027417">
    <property type="entry name" value="P-loop_NTPase"/>
</dbReference>
<dbReference type="InterPro" id="IPR001650">
    <property type="entry name" value="Helicase_C-like"/>
</dbReference>
<evidence type="ECO:0000259" key="4">
    <source>
        <dbReference type="PROSITE" id="PS51192"/>
    </source>
</evidence>
<dbReference type="InterPro" id="IPR049730">
    <property type="entry name" value="SNF2/RAD54-like_C"/>
</dbReference>
<dbReference type="Gene3D" id="3.40.50.300">
    <property type="entry name" value="P-loop containing nucleotide triphosphate hydrolases"/>
    <property type="match status" value="1"/>
</dbReference>
<dbReference type="SMART" id="SM00490">
    <property type="entry name" value="HELICc"/>
    <property type="match status" value="1"/>
</dbReference>
<dbReference type="InterPro" id="IPR050628">
    <property type="entry name" value="SNF2_RAD54_helicase_TF"/>
</dbReference>
<dbReference type="PANTHER" id="PTHR45626">
    <property type="entry name" value="TRANSCRIPTION TERMINATION FACTOR 2-RELATED"/>
    <property type="match status" value="1"/>
</dbReference>
<proteinExistence type="predicted"/>
<evidence type="ECO:0000256" key="3">
    <source>
        <dbReference type="ARBA" id="ARBA00022840"/>
    </source>
</evidence>
<protein>
    <submittedName>
        <fullName evidence="6">Uncharacterized protein</fullName>
    </submittedName>
</protein>
<dbReference type="Pfam" id="PF00176">
    <property type="entry name" value="SNF2-rel_dom"/>
    <property type="match status" value="1"/>
</dbReference>
<dbReference type="GO" id="GO:0005524">
    <property type="term" value="F:ATP binding"/>
    <property type="evidence" value="ECO:0007669"/>
    <property type="project" value="UniProtKB-KW"/>
</dbReference>
<sequence>MTSRKRQLSFLQSTAAGEQKRRVLSSDVIPQTAEQIWPISRELQSTRNVLPSCDRDIKSEHASLIEDDAESRVQNTNLPEQLPNVRPQWQRKNPASSQRKIEICYGALFGSKAAWVKMFDLDKSFFLAALKDRQALQRYCVSSRDGYYALLSPDGRDFAILDNRSYKALNATQAFESVRFQAVIQRTDSKMQATAVEPTHKVDHAADVSINVYGSFDLMRPVGSALARFGKALQHPDCVDPGIDYKNPHFFHIPGQETDLNSLVKPTDTSQEMKARISLEIGQIIDSLDAIDFEYEMPTSQGILTPLLSHQKSALKFIRWRESHLLETSLWRRTDESKGCEFANEITGMRENAQPEIAAGGIIADKMGLGKTLTMLSAIVHSRDDAFCFETLYSPLLKCEDSLCSSRATLVVVPSTQVMEVWSSEIDRHLAKGLLHTVKFHGNRRETDPRVLGATDVVLTTFSTLMKDYQNKKVLYHIAWFRTILDEAHWVRNQETVQFRAVNTLHADRRWCLTGTPFHNKLEDWGALVRFLKIDPFHGKSAKAMFSRYIIDPLFSDDDDPCRNFRKVLRLICLRRKEQDHSKLVARYETARVELRPAERALYEKVIDQARTDADLLASSSTNSSAQKYIKTVTLILQLRMICVLGSSWDGLKVSNTGLVAGHVTPQYQIGDEYTQGCDVCQDKESLILLKGMTFCPGCSQILRGSGARSPSGNLHLPQSSGISSSLPISADTEAGFLKNESSTTAGDQQPLDCEGSSSERCSSKISAVVQNICQNINHSKSIVFSYWKKPLDVLGEMLSLQMISFVRIDGNVTFSERQRQLEAFRERPEVSTLLMTFSTGAVGLNLSCANYIHIVEPQWNPTIEEQAIARALRLGQTREVTVIRYIVENSVEKNILEFQKRKQQLSSLAFDEDQQKSLSDKLQVWHDCSVCC</sequence>
<feature type="domain" description="Helicase ATP-binding" evidence="4">
    <location>
        <begin position="352"/>
        <end position="535"/>
    </location>
</feature>
<dbReference type="SMART" id="SM00487">
    <property type="entry name" value="DEXDc"/>
    <property type="match status" value="1"/>
</dbReference>
<dbReference type="PROSITE" id="PS51194">
    <property type="entry name" value="HELICASE_CTER"/>
    <property type="match status" value="1"/>
</dbReference>
<dbReference type="GO" id="GO:0008094">
    <property type="term" value="F:ATP-dependent activity, acting on DNA"/>
    <property type="evidence" value="ECO:0007669"/>
    <property type="project" value="TreeGrafter"/>
</dbReference>
<dbReference type="SUPFAM" id="SSF52540">
    <property type="entry name" value="P-loop containing nucleoside triphosphate hydrolases"/>
    <property type="match status" value="2"/>
</dbReference>
<dbReference type="Pfam" id="PF00271">
    <property type="entry name" value="Helicase_C"/>
    <property type="match status" value="1"/>
</dbReference>
<evidence type="ECO:0000313" key="6">
    <source>
        <dbReference type="EMBL" id="KAF2228779.1"/>
    </source>
</evidence>
<dbReference type="OrthoDB" id="448448at2759"/>
<dbReference type="InterPro" id="IPR038718">
    <property type="entry name" value="SNF2-like_sf"/>
</dbReference>
<evidence type="ECO:0000259" key="5">
    <source>
        <dbReference type="PROSITE" id="PS51194"/>
    </source>
</evidence>
<dbReference type="GO" id="GO:0006281">
    <property type="term" value="P:DNA repair"/>
    <property type="evidence" value="ECO:0007669"/>
    <property type="project" value="TreeGrafter"/>
</dbReference>
<keyword evidence="2" id="KW-0378">Hydrolase</keyword>
<dbReference type="InterPro" id="IPR000330">
    <property type="entry name" value="SNF2_N"/>
</dbReference>
<evidence type="ECO:0000256" key="2">
    <source>
        <dbReference type="ARBA" id="ARBA00022801"/>
    </source>
</evidence>
<dbReference type="EMBL" id="ML991893">
    <property type="protein sequence ID" value="KAF2228779.1"/>
    <property type="molecule type" value="Genomic_DNA"/>
</dbReference>